<dbReference type="PANTHER" id="PTHR48043">
    <property type="entry name" value="EG:EG0003.4 PROTEIN-RELATED"/>
    <property type="match status" value="1"/>
</dbReference>
<dbReference type="EC" id="2.4.1.17" evidence="2"/>
<keyword evidence="4 6" id="KW-0808">Transferase</keyword>
<comment type="catalytic activity">
    <reaction evidence="5">
        <text>glucuronate acceptor + UDP-alpha-D-glucuronate = acceptor beta-D-glucuronoside + UDP + H(+)</text>
        <dbReference type="Rhea" id="RHEA:21032"/>
        <dbReference type="ChEBI" id="CHEBI:15378"/>
        <dbReference type="ChEBI" id="CHEBI:58052"/>
        <dbReference type="ChEBI" id="CHEBI:58223"/>
        <dbReference type="ChEBI" id="CHEBI:132367"/>
        <dbReference type="ChEBI" id="CHEBI:132368"/>
        <dbReference type="EC" id="2.4.1.17"/>
    </reaction>
</comment>
<keyword evidence="3 6" id="KW-0328">Glycosyltransferase</keyword>
<feature type="transmembrane region" description="Helical" evidence="7">
    <location>
        <begin position="56"/>
        <end position="76"/>
    </location>
</feature>
<organism evidence="8">
    <name type="scientific">Ascaris suum</name>
    <name type="common">Pig roundworm</name>
    <name type="synonym">Ascaris lumbricoides</name>
    <dbReference type="NCBI Taxonomy" id="6253"/>
    <lineage>
        <taxon>Eukaryota</taxon>
        <taxon>Metazoa</taxon>
        <taxon>Ecdysozoa</taxon>
        <taxon>Nematoda</taxon>
        <taxon>Chromadorea</taxon>
        <taxon>Rhabditida</taxon>
        <taxon>Spirurina</taxon>
        <taxon>Ascaridomorpha</taxon>
        <taxon>Ascaridoidea</taxon>
        <taxon>Ascarididae</taxon>
        <taxon>Ascaris</taxon>
    </lineage>
</organism>
<sequence length="588" mass="66537">MSPNKRRCKYSNFILPHCISYPHYRLVSAQPLIFFCCRQCCSALNSKKLISFHRSVMRFISPLIVLIWIAVISNAYKIALFVPAMAASQLIWNVRVAEELTKAGHKVTLIRLKAANVTLNEPKIMDGIEQWHVDAIAIDYAEIESRQSKVIYRDYSVFESDMRQTFSTLISAFIRACELTLLDTEFMGRLKAAQFDIAFSHMYEFCPIGLIRAANIPAWIWLNSGQLMDIVAEYIGVPSPPSYVPILLADSSDEMNFIQRLKTLVGRTLLPIITEKALIAHENELFRKYVDPSFPDLIELAKSCPLVMVNSNELYNLPRPTLHKIIYIGGLGMKHKDAKPLTGEFKKIVDKAKRVALMTFGSHANSTAMPQSWKQAFLNSFRTFPDVEFIIRYEGKDLDGKTPTNVHLKPWIPQSDLLQNEKTALLITHGGYNSLQEAITSAVPVIMIPLFGDQPGNAKLAVKHGFGCSIRKGEVTTEMVTKALDIVLHNSSYKESAVRMRNMVLKKPSQPEELLVKWTEFVAEFKQLPNLVPYSVKLNFIQYHCLDVIALLGIITLVALIIVIQILKLTYRFICRKITAGKGKLKTQ</sequence>
<keyword evidence="7" id="KW-0812">Transmembrane</keyword>
<dbReference type="EMBL" id="JI168625">
    <property type="protein sequence ID" value="ADY43319.1"/>
    <property type="molecule type" value="mRNA"/>
</dbReference>
<evidence type="ECO:0000256" key="6">
    <source>
        <dbReference type="RuleBase" id="RU003718"/>
    </source>
</evidence>
<dbReference type="InterPro" id="IPR002213">
    <property type="entry name" value="UDP_glucos_trans"/>
</dbReference>
<dbReference type="Gene3D" id="3.40.50.2000">
    <property type="entry name" value="Glycogen Phosphorylase B"/>
    <property type="match status" value="1"/>
</dbReference>
<keyword evidence="7" id="KW-1133">Transmembrane helix</keyword>
<reference evidence="8" key="1">
    <citation type="journal article" date="2011" name="Genome Res.">
        <title>Deep small RNA sequencing from the nematode Ascaris reveals conservation, functional diversification, and novel developmental profiles.</title>
        <authorList>
            <person name="Wang J."/>
            <person name="Czech B."/>
            <person name="Crunk A."/>
            <person name="Wallace A."/>
            <person name="Mitreva M."/>
            <person name="Hannon G.J."/>
            <person name="Davis R.E."/>
        </authorList>
    </citation>
    <scope>NUCLEOTIDE SEQUENCE</scope>
</reference>
<dbReference type="InterPro" id="IPR050271">
    <property type="entry name" value="UDP-glycosyltransferase"/>
</dbReference>
<evidence type="ECO:0000256" key="2">
    <source>
        <dbReference type="ARBA" id="ARBA00012544"/>
    </source>
</evidence>
<dbReference type="PROSITE" id="PS00375">
    <property type="entry name" value="UDPGT"/>
    <property type="match status" value="1"/>
</dbReference>
<name>F1KZL5_ASCSU</name>
<evidence type="ECO:0000256" key="7">
    <source>
        <dbReference type="SAM" id="Phobius"/>
    </source>
</evidence>
<comment type="similarity">
    <text evidence="1 6">Belongs to the UDP-glycosyltransferase family.</text>
</comment>
<protein>
    <recommendedName>
        <fullName evidence="2">glucuronosyltransferase</fullName>
        <ecNumber evidence="2">2.4.1.17</ecNumber>
    </recommendedName>
</protein>
<dbReference type="CDD" id="cd03784">
    <property type="entry name" value="GT1_Gtf-like"/>
    <property type="match status" value="1"/>
</dbReference>
<keyword evidence="7" id="KW-0472">Membrane</keyword>
<dbReference type="PANTHER" id="PTHR48043:SF145">
    <property type="entry name" value="FI06409P-RELATED"/>
    <property type="match status" value="1"/>
</dbReference>
<dbReference type="InterPro" id="IPR035595">
    <property type="entry name" value="UDP_glycos_trans_CS"/>
</dbReference>
<dbReference type="AlphaFoldDB" id="F1KZL5"/>
<dbReference type="FunFam" id="3.40.50.2000:FF:000021">
    <property type="entry name" value="UDP-glucuronosyltransferase"/>
    <property type="match status" value="1"/>
</dbReference>
<dbReference type="SUPFAM" id="SSF53756">
    <property type="entry name" value="UDP-Glycosyltransferase/glycogen phosphorylase"/>
    <property type="match status" value="1"/>
</dbReference>
<dbReference type="Pfam" id="PF00201">
    <property type="entry name" value="UDPGT"/>
    <property type="match status" value="1"/>
</dbReference>
<accession>F1KZL5</accession>
<feature type="transmembrane region" description="Helical" evidence="7">
    <location>
        <begin position="548"/>
        <end position="567"/>
    </location>
</feature>
<evidence type="ECO:0000256" key="5">
    <source>
        <dbReference type="ARBA" id="ARBA00047475"/>
    </source>
</evidence>
<evidence type="ECO:0000313" key="8">
    <source>
        <dbReference type="EMBL" id="ADY43319.1"/>
    </source>
</evidence>
<evidence type="ECO:0000256" key="3">
    <source>
        <dbReference type="ARBA" id="ARBA00022676"/>
    </source>
</evidence>
<dbReference type="GO" id="GO:0015020">
    <property type="term" value="F:glucuronosyltransferase activity"/>
    <property type="evidence" value="ECO:0007669"/>
    <property type="project" value="UniProtKB-EC"/>
</dbReference>
<evidence type="ECO:0000256" key="4">
    <source>
        <dbReference type="ARBA" id="ARBA00022679"/>
    </source>
</evidence>
<proteinExistence type="evidence at transcript level"/>
<evidence type="ECO:0000256" key="1">
    <source>
        <dbReference type="ARBA" id="ARBA00009995"/>
    </source>
</evidence>